<keyword evidence="7 11" id="KW-0862">Zinc</keyword>
<reference evidence="16 17" key="1">
    <citation type="journal article" date="2018" name="Mol. Biol. Evol.">
        <title>Broad Genomic Sampling Reveals a Smut Pathogenic Ancestry of the Fungal Clade Ustilaginomycotina.</title>
        <authorList>
            <person name="Kijpornyongpan T."/>
            <person name="Mondo S.J."/>
            <person name="Barry K."/>
            <person name="Sandor L."/>
            <person name="Lee J."/>
            <person name="Lipzen A."/>
            <person name="Pangilinan J."/>
            <person name="LaButti K."/>
            <person name="Hainaut M."/>
            <person name="Henrissat B."/>
            <person name="Grigoriev I.V."/>
            <person name="Spatafora J.W."/>
            <person name="Aime M.C."/>
        </authorList>
    </citation>
    <scope>NUCLEOTIDE SEQUENCE [LARGE SCALE GENOMIC DNA]</scope>
    <source>
        <strain evidence="16 17">MCA 4718</strain>
    </source>
</reference>
<sequence>MEDPVGHLAEPTYPQHANGHTNTQEEEEQQEYSPVAGPSGSGSGSYSPASRSPTPPLTPPTPLPPLPSSLLQSIFASYPLPISLPFPQSHPDPQKRTVCKHWLRGLCKKSDATCDYLHEYDMRKMPECRMFATFGFCNSGEDCLYRHKLPREKRRECEEYRRGFCPRGPECAKKHIRRTVCPYYVAGFCPKGPECKQGHPKSTEPSPQSRRTSPILNHKPLSAEEAFGPPPHLREGGDQTRPPRREGGPPGDRRGGDRPMRGQGDRPGGGGRDHSQVLCFKCGETGHYANHCPNPNRPGNRGGADRDDRGGRGGGRPAPY</sequence>
<dbReference type="InterPro" id="IPR036875">
    <property type="entry name" value="Znf_CCHC_sf"/>
</dbReference>
<dbReference type="InterPro" id="IPR045348">
    <property type="entry name" value="CPSF4/Yth1"/>
</dbReference>
<protein>
    <recommendedName>
        <fullName evidence="12">mRNA 3'-end-processing protein</fullName>
    </recommendedName>
</protein>
<comment type="similarity">
    <text evidence="2 12">Belongs to the CPSF4/YTH1 family.</text>
</comment>
<dbReference type="OrthoDB" id="1914176at2759"/>
<evidence type="ECO:0000256" key="3">
    <source>
        <dbReference type="ARBA" id="ARBA00022664"/>
    </source>
</evidence>
<accession>A0A316UDM7</accession>
<keyword evidence="3 12" id="KW-0507">mRNA processing</keyword>
<dbReference type="AlphaFoldDB" id="A0A316UDM7"/>
<evidence type="ECO:0000256" key="10">
    <source>
        <dbReference type="ARBA" id="ARBA00024826"/>
    </source>
</evidence>
<evidence type="ECO:0000256" key="11">
    <source>
        <dbReference type="PROSITE-ProRule" id="PRU00723"/>
    </source>
</evidence>
<evidence type="ECO:0000259" key="14">
    <source>
        <dbReference type="PROSITE" id="PS50103"/>
    </source>
</evidence>
<dbReference type="InterPro" id="IPR036855">
    <property type="entry name" value="Znf_CCCH_sf"/>
</dbReference>
<keyword evidence="8 12" id="KW-0694">RNA-binding</keyword>
<dbReference type="Proteomes" id="UP000245942">
    <property type="component" value="Unassembled WGS sequence"/>
</dbReference>
<dbReference type="SMART" id="SM00356">
    <property type="entry name" value="ZnF_C3H1"/>
    <property type="match status" value="4"/>
</dbReference>
<dbReference type="GO" id="GO:0008270">
    <property type="term" value="F:zinc ion binding"/>
    <property type="evidence" value="ECO:0007669"/>
    <property type="project" value="UniProtKB-KW"/>
</dbReference>
<keyword evidence="9 12" id="KW-0539">Nucleus</keyword>
<organism evidence="16 17">
    <name type="scientific">Pseudomicrostroma glucosiphilum</name>
    <dbReference type="NCBI Taxonomy" id="1684307"/>
    <lineage>
        <taxon>Eukaryota</taxon>
        <taxon>Fungi</taxon>
        <taxon>Dikarya</taxon>
        <taxon>Basidiomycota</taxon>
        <taxon>Ustilaginomycotina</taxon>
        <taxon>Exobasidiomycetes</taxon>
        <taxon>Microstromatales</taxon>
        <taxon>Microstromatales incertae sedis</taxon>
        <taxon>Pseudomicrostroma</taxon>
    </lineage>
</organism>
<comment type="subcellular location">
    <subcellularLocation>
        <location evidence="1 12">Nucleus</location>
    </subcellularLocation>
</comment>
<dbReference type="GO" id="GO:0031124">
    <property type="term" value="P:mRNA 3'-end processing"/>
    <property type="evidence" value="ECO:0007669"/>
    <property type="project" value="UniProtKB-UniRule"/>
</dbReference>
<evidence type="ECO:0000256" key="12">
    <source>
        <dbReference type="RuleBase" id="RU369008"/>
    </source>
</evidence>
<evidence type="ECO:0000256" key="1">
    <source>
        <dbReference type="ARBA" id="ARBA00004123"/>
    </source>
</evidence>
<feature type="zinc finger region" description="C3H1-type" evidence="11">
    <location>
        <begin position="93"/>
        <end position="121"/>
    </location>
</feature>
<evidence type="ECO:0000256" key="5">
    <source>
        <dbReference type="ARBA" id="ARBA00022737"/>
    </source>
</evidence>
<feature type="domain" description="C3H1-type" evidence="14">
    <location>
        <begin position="122"/>
        <end position="150"/>
    </location>
</feature>
<name>A0A316UDM7_9BASI</name>
<keyword evidence="5 12" id="KW-0677">Repeat</keyword>
<dbReference type="FunFam" id="4.10.1000.10:FF:000017">
    <property type="entry name" value="Cleavage and polyadenylation specificity factor 30 kDa subunit"/>
    <property type="match status" value="1"/>
</dbReference>
<evidence type="ECO:0000256" key="8">
    <source>
        <dbReference type="ARBA" id="ARBA00022884"/>
    </source>
</evidence>
<dbReference type="PROSITE" id="PS50103">
    <property type="entry name" value="ZF_C3H1"/>
    <property type="match status" value="4"/>
</dbReference>
<evidence type="ECO:0000313" key="16">
    <source>
        <dbReference type="EMBL" id="PWN22954.1"/>
    </source>
</evidence>
<dbReference type="SUPFAM" id="SSF90229">
    <property type="entry name" value="CCCH zinc finger"/>
    <property type="match status" value="1"/>
</dbReference>
<dbReference type="InterPro" id="IPR001878">
    <property type="entry name" value="Znf_CCHC"/>
</dbReference>
<feature type="compositionally biased region" description="Low complexity" evidence="13">
    <location>
        <begin position="31"/>
        <end position="52"/>
    </location>
</feature>
<comment type="function">
    <text evidence="10 12">Component of the cleavage factor I (CF I) involved in pre-mRNA 3'-end processing.</text>
</comment>
<feature type="domain" description="C3H1-type" evidence="14">
    <location>
        <begin position="180"/>
        <end position="202"/>
    </location>
</feature>
<dbReference type="Gene3D" id="4.10.60.10">
    <property type="entry name" value="Zinc finger, CCHC-type"/>
    <property type="match status" value="1"/>
</dbReference>
<feature type="compositionally biased region" description="Basic and acidic residues" evidence="13">
    <location>
        <begin position="232"/>
        <end position="264"/>
    </location>
</feature>
<evidence type="ECO:0000256" key="2">
    <source>
        <dbReference type="ARBA" id="ARBA00008907"/>
    </source>
</evidence>
<feature type="zinc finger region" description="C3H1-type" evidence="11">
    <location>
        <begin position="180"/>
        <end position="202"/>
    </location>
</feature>
<keyword evidence="6 11" id="KW-0863">Zinc-finger</keyword>
<dbReference type="GO" id="GO:0003723">
    <property type="term" value="F:RNA binding"/>
    <property type="evidence" value="ECO:0007669"/>
    <property type="project" value="UniProtKB-UniRule"/>
</dbReference>
<keyword evidence="4 11" id="KW-0479">Metal-binding</keyword>
<evidence type="ECO:0000256" key="9">
    <source>
        <dbReference type="ARBA" id="ARBA00023242"/>
    </source>
</evidence>
<evidence type="ECO:0000256" key="13">
    <source>
        <dbReference type="SAM" id="MobiDB-lite"/>
    </source>
</evidence>
<gene>
    <name evidence="16" type="ORF">BCV69DRAFT_280560</name>
</gene>
<evidence type="ECO:0000313" key="17">
    <source>
        <dbReference type="Proteomes" id="UP000245942"/>
    </source>
</evidence>
<feature type="compositionally biased region" description="Pro residues" evidence="13">
    <location>
        <begin position="53"/>
        <end position="67"/>
    </location>
</feature>
<evidence type="ECO:0000256" key="4">
    <source>
        <dbReference type="ARBA" id="ARBA00022723"/>
    </source>
</evidence>
<dbReference type="SUPFAM" id="SSF57756">
    <property type="entry name" value="Retrovirus zinc finger-like domains"/>
    <property type="match status" value="1"/>
</dbReference>
<evidence type="ECO:0000256" key="6">
    <source>
        <dbReference type="ARBA" id="ARBA00022771"/>
    </source>
</evidence>
<feature type="zinc finger region" description="C3H1-type" evidence="11">
    <location>
        <begin position="122"/>
        <end position="150"/>
    </location>
</feature>
<dbReference type="STRING" id="1684307.A0A316UDM7"/>
<feature type="region of interest" description="Disordered" evidence="13">
    <location>
        <begin position="195"/>
        <end position="320"/>
    </location>
</feature>
<dbReference type="GO" id="GO:0005634">
    <property type="term" value="C:nucleus"/>
    <property type="evidence" value="ECO:0007669"/>
    <property type="project" value="UniProtKB-SubCell"/>
</dbReference>
<feature type="region of interest" description="Disordered" evidence="13">
    <location>
        <begin position="1"/>
        <end position="68"/>
    </location>
</feature>
<keyword evidence="17" id="KW-1185">Reference proteome</keyword>
<feature type="compositionally biased region" description="Polar residues" evidence="13">
    <location>
        <begin position="203"/>
        <end position="215"/>
    </location>
</feature>
<feature type="domain" description="C3H1-type" evidence="14">
    <location>
        <begin position="151"/>
        <end position="178"/>
    </location>
</feature>
<feature type="domain" description="C3H1-type" evidence="14">
    <location>
        <begin position="93"/>
        <end position="121"/>
    </location>
</feature>
<dbReference type="SMART" id="SM00343">
    <property type="entry name" value="ZnF_C2HC"/>
    <property type="match status" value="1"/>
</dbReference>
<feature type="zinc finger region" description="C3H1-type" evidence="11">
    <location>
        <begin position="151"/>
        <end position="178"/>
    </location>
</feature>
<dbReference type="RefSeq" id="XP_025350114.1">
    <property type="nucleotide sequence ID" value="XM_025491657.1"/>
</dbReference>
<dbReference type="Pfam" id="PF00098">
    <property type="entry name" value="zf-CCHC"/>
    <property type="match status" value="1"/>
</dbReference>
<dbReference type="GeneID" id="37013391"/>
<dbReference type="PROSITE" id="PS50158">
    <property type="entry name" value="ZF_CCHC"/>
    <property type="match status" value="1"/>
</dbReference>
<proteinExistence type="inferred from homology"/>
<dbReference type="InterPro" id="IPR000571">
    <property type="entry name" value="Znf_CCCH"/>
</dbReference>
<evidence type="ECO:0000256" key="7">
    <source>
        <dbReference type="ARBA" id="ARBA00022833"/>
    </source>
</evidence>
<feature type="domain" description="CCHC-type" evidence="15">
    <location>
        <begin position="279"/>
        <end position="294"/>
    </location>
</feature>
<dbReference type="PANTHER" id="PTHR23102">
    <property type="entry name" value="CLEAVAGE AND POLYADENYLATION SPECIFICITY FACTOR SUBUNIT 4-RELATED"/>
    <property type="match status" value="1"/>
</dbReference>
<evidence type="ECO:0000259" key="15">
    <source>
        <dbReference type="PROSITE" id="PS50158"/>
    </source>
</evidence>
<dbReference type="PANTHER" id="PTHR23102:SF24">
    <property type="entry name" value="CLEAVAGE AND POLYADENYLATION SPECIFICITY FACTOR SUBUNIT 4"/>
    <property type="match status" value="1"/>
</dbReference>
<dbReference type="Gene3D" id="4.10.1000.10">
    <property type="entry name" value="Zinc finger, CCCH-type"/>
    <property type="match status" value="2"/>
</dbReference>
<dbReference type="EMBL" id="KZ819322">
    <property type="protein sequence ID" value="PWN22954.1"/>
    <property type="molecule type" value="Genomic_DNA"/>
</dbReference>